<evidence type="ECO:0000256" key="1">
    <source>
        <dbReference type="SAM" id="MobiDB-lite"/>
    </source>
</evidence>
<accession>A0A8S3Z142</accession>
<sequence>MGSGSSKAKSLAARESPDLSPRKPVANVNKPELSSPTTDRAAINSTNNNNYDINCVEEKQGRIAEGASKLSLHENRIKKDTKTSGYNITESSRAQQFDEDSDFDDDDIDTILQIPVAIGKSKQGGNKQKIIKQAQSDRIIGTGEIYNVSGTTVPGYADVPLPETYAQRMQRQQYTLQQNVVLRDKEVVKSAPGWRQESDDEEDGKLQTGFDASKYRAVNRGSGFMTDVYTSGSQGVKTQHDLHKSTGHYLDDLGLNTQENMSVVKQLPQYNQSELDLMRQLEDDLL</sequence>
<feature type="region of interest" description="Disordered" evidence="1">
    <location>
        <begin position="1"/>
        <end position="52"/>
    </location>
</feature>
<organism evidence="2 3">
    <name type="scientific">Candidula unifasciata</name>
    <dbReference type="NCBI Taxonomy" id="100452"/>
    <lineage>
        <taxon>Eukaryota</taxon>
        <taxon>Metazoa</taxon>
        <taxon>Spiralia</taxon>
        <taxon>Lophotrochozoa</taxon>
        <taxon>Mollusca</taxon>
        <taxon>Gastropoda</taxon>
        <taxon>Heterobranchia</taxon>
        <taxon>Euthyneura</taxon>
        <taxon>Panpulmonata</taxon>
        <taxon>Eupulmonata</taxon>
        <taxon>Stylommatophora</taxon>
        <taxon>Helicina</taxon>
        <taxon>Helicoidea</taxon>
        <taxon>Geomitridae</taxon>
        <taxon>Candidula</taxon>
    </lineage>
</organism>
<name>A0A8S3Z142_9EUPU</name>
<dbReference type="EMBL" id="CAJHNH020001346">
    <property type="protein sequence ID" value="CAG5122699.1"/>
    <property type="molecule type" value="Genomic_DNA"/>
</dbReference>
<protein>
    <submittedName>
        <fullName evidence="2">Uncharacterized protein</fullName>
    </submittedName>
</protein>
<feature type="compositionally biased region" description="Low complexity" evidence="1">
    <location>
        <begin position="1"/>
        <end position="13"/>
    </location>
</feature>
<proteinExistence type="predicted"/>
<dbReference type="AlphaFoldDB" id="A0A8S3Z142"/>
<dbReference type="Proteomes" id="UP000678393">
    <property type="component" value="Unassembled WGS sequence"/>
</dbReference>
<keyword evidence="3" id="KW-1185">Reference proteome</keyword>
<reference evidence="2" key="1">
    <citation type="submission" date="2021-04" db="EMBL/GenBank/DDBJ databases">
        <authorList>
            <consortium name="Molecular Ecology Group"/>
        </authorList>
    </citation>
    <scope>NUCLEOTIDE SEQUENCE</scope>
</reference>
<evidence type="ECO:0000313" key="2">
    <source>
        <dbReference type="EMBL" id="CAG5122699.1"/>
    </source>
</evidence>
<dbReference type="OrthoDB" id="6148354at2759"/>
<gene>
    <name evidence="2" type="ORF">CUNI_LOCUS8257</name>
</gene>
<comment type="caution">
    <text evidence="2">The sequence shown here is derived from an EMBL/GenBank/DDBJ whole genome shotgun (WGS) entry which is preliminary data.</text>
</comment>
<evidence type="ECO:0000313" key="3">
    <source>
        <dbReference type="Proteomes" id="UP000678393"/>
    </source>
</evidence>